<protein>
    <submittedName>
        <fullName evidence="3">Putative structural head protein</fullName>
    </submittedName>
</protein>
<feature type="compositionally biased region" description="Acidic residues" evidence="2">
    <location>
        <begin position="221"/>
        <end position="231"/>
    </location>
</feature>
<feature type="region of interest" description="Disordered" evidence="2">
    <location>
        <begin position="217"/>
        <end position="283"/>
    </location>
</feature>
<feature type="coiled-coil region" evidence="1">
    <location>
        <begin position="318"/>
        <end position="352"/>
    </location>
</feature>
<organism evidence="3 4">
    <name type="scientific">Pseudomonas phage KTN4</name>
    <dbReference type="NCBI Taxonomy" id="1862701"/>
    <lineage>
        <taxon>Viruses</taxon>
        <taxon>Duplodnaviria</taxon>
        <taxon>Heunggongvirae</taxon>
        <taxon>Uroviricota</taxon>
        <taxon>Caudoviricetes</taxon>
        <taxon>Chimalliviridae</taxon>
        <taxon>Phikzvirus</taxon>
        <taxon>Phikzvirus phiKZ</taxon>
    </lineage>
</organism>
<keyword evidence="1" id="KW-0175">Coiled coil</keyword>
<feature type="compositionally biased region" description="Acidic residues" evidence="2">
    <location>
        <begin position="265"/>
        <end position="283"/>
    </location>
</feature>
<proteinExistence type="predicted"/>
<dbReference type="Proteomes" id="UP000224336">
    <property type="component" value="Segment"/>
</dbReference>
<name>A0A192Y567_9CAUD</name>
<feature type="region of interest" description="Disordered" evidence="2">
    <location>
        <begin position="167"/>
        <end position="199"/>
    </location>
</feature>
<feature type="coiled-coil region" evidence="1">
    <location>
        <begin position="422"/>
        <end position="463"/>
    </location>
</feature>
<feature type="compositionally biased region" description="Low complexity" evidence="2">
    <location>
        <begin position="369"/>
        <end position="379"/>
    </location>
</feature>
<evidence type="ECO:0000313" key="3">
    <source>
        <dbReference type="EMBL" id="ANM44882.1"/>
    </source>
</evidence>
<reference evidence="3 4" key="1">
    <citation type="journal article" date="2016" name="Sci. Rep.">
        <title>A proposed integrated approach for the preclinical evaluation of phage therapy in Pseudomonas infections.</title>
        <authorList>
            <person name="Danis-Wlodarczyk K."/>
            <person name="Vandenheuvel D."/>
            <person name="Jang H.B."/>
            <person name="Briers Y."/>
            <person name="Olszak T."/>
            <person name="Arabski M."/>
            <person name="Wasik S."/>
            <person name="Drabik M."/>
            <person name="Higgins G."/>
            <person name="Tyrrell J."/>
            <person name="Harvey B.J."/>
            <person name="Noben J.P."/>
            <person name="Lavigne R."/>
            <person name="Drulis-Kawa Z."/>
        </authorList>
    </citation>
    <scope>NUCLEOTIDE SEQUENCE [LARGE SCALE GENOMIC DNA]</scope>
</reference>
<feature type="compositionally biased region" description="Acidic residues" evidence="2">
    <location>
        <begin position="380"/>
        <end position="394"/>
    </location>
</feature>
<accession>A0A192Y567</accession>
<evidence type="ECO:0000256" key="1">
    <source>
        <dbReference type="SAM" id="Coils"/>
    </source>
</evidence>
<feature type="compositionally biased region" description="Acidic residues" evidence="2">
    <location>
        <begin position="240"/>
        <end position="257"/>
    </location>
</feature>
<gene>
    <name evidence="3" type="ORF">KTN4_124</name>
</gene>
<dbReference type="EMBL" id="KU521356">
    <property type="protein sequence ID" value="ANM44882.1"/>
    <property type="molecule type" value="Genomic_DNA"/>
</dbReference>
<sequence>MMVNIHKYVASLENQDGTAVEQDVSKVETSVKDDHELVQDLKKDNDASATIENETVKTDTDIISAEEHEETAHAADKSAVIVEEVVPEETVVEESIPEPLATTSVEEGEEAVKVAEAEIAEEIGTISEGGKEVLDSTTEIIEAAQDAADDTELVPVAEAPGETAVELTPTEETPLGDETPPPAPLSEELPAGDEPVSSTMDTLPDEVLDAGEVVSEAVPGIDDDVTPEEAGAEQTTADESSNDEPETEITETEEVEITEPAVADAETEVVETVEDTPDTTDSEVAEVVEAESESVPAEAEPDEIVAVDEEVAVTDPIVEEAAETAEVAEEGLSELEEVRDEAEEELTNDDSDSTDVLINEAETEETVAETETASTISEPTIEEGAVEDDSETIVAETDDDVSEDDIEEKLAEGEIDIPDVDVEVTEDDVEEADETADEAVEEADKLEDDIEDGKKTIGQLLEEQASNESMLEILHYGLEHKQYSPQFIVHANSCLERLHNAFDVYSPGVPAMEDYGYGNLEDYYKAMVTSLESFNSTIGKFVRNIIDNIAEGANASIHVKANQKELAAANTKADQLLVKLKDTDNFENKEIKINGILKGDDNLVRGVAGEVRRISDIINKCFKIDGEYIERLVGHLSTAIEADSEEAIDKALEEATKLEVPVKKYPESSFISGKLEGSFTFEKSGRDVTGRTSKDIERLAAIALPTGEWGATGTATAKVSRKDVTELMKLSKVLIGLGNASLKVSGNRGVRRLDQANRDISKVASMDSKAGKKKVRQLASAVWEVVGQSAENHTVLVDYIVALTNAINTAVNRAIK</sequence>
<feature type="region of interest" description="Disordered" evidence="2">
    <location>
        <begin position="362"/>
        <end position="394"/>
    </location>
</feature>
<evidence type="ECO:0000256" key="2">
    <source>
        <dbReference type="SAM" id="MobiDB-lite"/>
    </source>
</evidence>
<evidence type="ECO:0000313" key="4">
    <source>
        <dbReference type="Proteomes" id="UP000224336"/>
    </source>
</evidence>